<evidence type="ECO:0000313" key="4">
    <source>
        <dbReference type="Proteomes" id="UP000242757"/>
    </source>
</evidence>
<proteinExistence type="predicted"/>
<dbReference type="Proteomes" id="UP000242757">
    <property type="component" value="Unassembled WGS sequence"/>
</dbReference>
<feature type="coiled-coil region" evidence="1">
    <location>
        <begin position="54"/>
        <end position="107"/>
    </location>
</feature>
<keyword evidence="2" id="KW-1133">Transmembrane helix</keyword>
<keyword evidence="2" id="KW-0472">Membrane</keyword>
<gene>
    <name evidence="3" type="ORF">B6S08_03910</name>
</gene>
<sequence>MKRRLNALSGWFMARPRRERWLLTITVWAVTGWLGLVLFEQTVAATGLRLADERAGLEQRLNEQQGLANEFERRIDELTASDQSQRIERLNRQLNRLNQNVDQRMRALVGPEQMAGLLVSVLDQGSGLDLLGLTNLPAQIIPGTAEGGQALYRHVLAMELSGSYLQLLDYVRRLEALTGRIFWQSLSFELDTHPNGHIRLEFFTLSQHKELIRG</sequence>
<dbReference type="RefSeq" id="WP_094199450.1">
    <property type="nucleotide sequence ID" value="NZ_NBIM01000001.1"/>
</dbReference>
<dbReference type="AlphaFoldDB" id="A0A233RH06"/>
<dbReference type="OrthoDB" id="9151209at2"/>
<reference evidence="3 4" key="1">
    <citation type="submission" date="2017-08" db="EMBL/GenBank/DDBJ databases">
        <title>A Genome Sequence of Oceanimonas doudoroffii ATCC 27123T.</title>
        <authorList>
            <person name="Brennan M.A."/>
            <person name="Maclea K.S."/>
            <person name="Mcclelland W.D."/>
            <person name="Trachtenberg A.M."/>
        </authorList>
    </citation>
    <scope>NUCLEOTIDE SEQUENCE [LARGE SCALE GENOMIC DNA]</scope>
    <source>
        <strain evidence="3 4">ATCC 27123</strain>
    </source>
</reference>
<evidence type="ECO:0000313" key="3">
    <source>
        <dbReference type="EMBL" id="OXY82671.1"/>
    </source>
</evidence>
<organism evidence="3 4">
    <name type="scientific">Oceanimonas doudoroffii</name>
    <dbReference type="NCBI Taxonomy" id="84158"/>
    <lineage>
        <taxon>Bacteria</taxon>
        <taxon>Pseudomonadati</taxon>
        <taxon>Pseudomonadota</taxon>
        <taxon>Gammaproteobacteria</taxon>
        <taxon>Aeromonadales</taxon>
        <taxon>Aeromonadaceae</taxon>
        <taxon>Oceanimonas</taxon>
    </lineage>
</organism>
<keyword evidence="4" id="KW-1185">Reference proteome</keyword>
<dbReference type="EMBL" id="NBIM01000001">
    <property type="protein sequence ID" value="OXY82671.1"/>
    <property type="molecule type" value="Genomic_DNA"/>
</dbReference>
<protein>
    <submittedName>
        <fullName evidence="3">MSHA biogenesis protein MshJ</fullName>
    </submittedName>
</protein>
<evidence type="ECO:0000256" key="2">
    <source>
        <dbReference type="SAM" id="Phobius"/>
    </source>
</evidence>
<name>A0A233RH06_9GAMM</name>
<comment type="caution">
    <text evidence="3">The sequence shown here is derived from an EMBL/GenBank/DDBJ whole genome shotgun (WGS) entry which is preliminary data.</text>
</comment>
<feature type="transmembrane region" description="Helical" evidence="2">
    <location>
        <begin position="21"/>
        <end position="39"/>
    </location>
</feature>
<keyword evidence="2" id="KW-0812">Transmembrane</keyword>
<accession>A0A233RH06</accession>
<evidence type="ECO:0000256" key="1">
    <source>
        <dbReference type="SAM" id="Coils"/>
    </source>
</evidence>
<keyword evidence="1" id="KW-0175">Coiled coil</keyword>